<dbReference type="CDD" id="cd12797">
    <property type="entry name" value="M23_peptidase"/>
    <property type="match status" value="1"/>
</dbReference>
<feature type="domain" description="M23ase beta-sheet core" evidence="1">
    <location>
        <begin position="133"/>
        <end position="229"/>
    </location>
</feature>
<dbReference type="OrthoDB" id="9815245at2"/>
<dbReference type="InterPro" id="IPR011055">
    <property type="entry name" value="Dup_hybrid_motif"/>
</dbReference>
<gene>
    <name evidence="2" type="ORF">COC42_06040</name>
</gene>
<keyword evidence="3" id="KW-1185">Reference proteome</keyword>
<dbReference type="GO" id="GO:0004222">
    <property type="term" value="F:metalloendopeptidase activity"/>
    <property type="evidence" value="ECO:0007669"/>
    <property type="project" value="TreeGrafter"/>
</dbReference>
<accession>A0A2A4B9Z4</accession>
<organism evidence="2 3">
    <name type="scientific">Sphingomonas spermidinifaciens</name>
    <dbReference type="NCBI Taxonomy" id="1141889"/>
    <lineage>
        <taxon>Bacteria</taxon>
        <taxon>Pseudomonadati</taxon>
        <taxon>Pseudomonadota</taxon>
        <taxon>Alphaproteobacteria</taxon>
        <taxon>Sphingomonadales</taxon>
        <taxon>Sphingomonadaceae</taxon>
        <taxon>Sphingomonas</taxon>
    </lineage>
</organism>
<dbReference type="PANTHER" id="PTHR21666">
    <property type="entry name" value="PEPTIDASE-RELATED"/>
    <property type="match status" value="1"/>
</dbReference>
<dbReference type="SUPFAM" id="SSF51261">
    <property type="entry name" value="Duplicated hybrid motif"/>
    <property type="match status" value="1"/>
</dbReference>
<proteinExistence type="predicted"/>
<dbReference type="FunFam" id="2.70.70.10:FF:000019">
    <property type="entry name" value="M23 family peptidase"/>
    <property type="match status" value="1"/>
</dbReference>
<evidence type="ECO:0000313" key="3">
    <source>
        <dbReference type="Proteomes" id="UP000218366"/>
    </source>
</evidence>
<protein>
    <submittedName>
        <fullName evidence="2">Peptidase</fullName>
    </submittedName>
</protein>
<dbReference type="Gene3D" id="2.70.70.10">
    <property type="entry name" value="Glucose Permease (Domain IIA)"/>
    <property type="match status" value="1"/>
</dbReference>
<dbReference type="AlphaFoldDB" id="A0A2A4B9Z4"/>
<dbReference type="InterPro" id="IPR016047">
    <property type="entry name" value="M23ase_b-sheet_dom"/>
</dbReference>
<dbReference type="Pfam" id="PF01551">
    <property type="entry name" value="Peptidase_M23"/>
    <property type="match status" value="1"/>
</dbReference>
<dbReference type="InterPro" id="IPR050570">
    <property type="entry name" value="Cell_wall_metabolism_enzyme"/>
</dbReference>
<dbReference type="PANTHER" id="PTHR21666:SF285">
    <property type="entry name" value="M23 FAMILY METALLOPEPTIDASE"/>
    <property type="match status" value="1"/>
</dbReference>
<dbReference type="EMBL" id="NWMW01000001">
    <property type="protein sequence ID" value="PCD04745.1"/>
    <property type="molecule type" value="Genomic_DNA"/>
</dbReference>
<comment type="caution">
    <text evidence="2">The sequence shown here is derived from an EMBL/GenBank/DDBJ whole genome shotgun (WGS) entry which is preliminary data.</text>
</comment>
<sequence>MIGLAPPELAALTLDGAPVTVAADRRFLIAFDRDAGPMARLTGKTRDGRVMSEIVAVAPGDWQIERLPTLPRISQPSAEFARRRAPELARIAAARAMESAAQGWRQRFVWPARGRISGRFGSQRIYAGEPGAYHSGVDVARPTGAPVVAPADGVVILAAAAPFTLEGLLLMIDHGMGLNSAFLHLSRIDVREGESVRQGQPIGAVGATGRATGPHLHWGMKWREARIDPALLAGPMG</sequence>
<evidence type="ECO:0000259" key="1">
    <source>
        <dbReference type="Pfam" id="PF01551"/>
    </source>
</evidence>
<dbReference type="Proteomes" id="UP000218366">
    <property type="component" value="Unassembled WGS sequence"/>
</dbReference>
<reference evidence="2 3" key="1">
    <citation type="submission" date="2017-09" db="EMBL/GenBank/DDBJ databases">
        <title>Sphingomonas spermidinifaciens 9NM-10, whole genome shotgun sequence.</title>
        <authorList>
            <person name="Feng G."/>
            <person name="Zhu H."/>
        </authorList>
    </citation>
    <scope>NUCLEOTIDE SEQUENCE [LARGE SCALE GENOMIC DNA]</scope>
    <source>
        <strain evidence="2 3">9NM-10</strain>
    </source>
</reference>
<name>A0A2A4B9Z4_9SPHN</name>
<evidence type="ECO:0000313" key="2">
    <source>
        <dbReference type="EMBL" id="PCD04745.1"/>
    </source>
</evidence>